<protein>
    <submittedName>
        <fullName evidence="1">Uncharacterized protein</fullName>
    </submittedName>
</protein>
<dbReference type="EMBL" id="JAEVFJ010000009">
    <property type="protein sequence ID" value="KAH8102698.1"/>
    <property type="molecule type" value="Genomic_DNA"/>
</dbReference>
<name>A0A8K0URZ6_9AGAR</name>
<comment type="caution">
    <text evidence="1">The sequence shown here is derived from an EMBL/GenBank/DDBJ whole genome shotgun (WGS) entry which is preliminary data.</text>
</comment>
<evidence type="ECO:0000313" key="2">
    <source>
        <dbReference type="Proteomes" id="UP000813824"/>
    </source>
</evidence>
<dbReference type="Proteomes" id="UP000813824">
    <property type="component" value="Unassembled WGS sequence"/>
</dbReference>
<evidence type="ECO:0000313" key="1">
    <source>
        <dbReference type="EMBL" id="KAH8102698.1"/>
    </source>
</evidence>
<dbReference type="AlphaFoldDB" id="A0A8K0URZ6"/>
<reference evidence="1" key="1">
    <citation type="journal article" date="2021" name="New Phytol.">
        <title>Evolutionary innovations through gain and loss of genes in the ectomycorrhizal Boletales.</title>
        <authorList>
            <person name="Wu G."/>
            <person name="Miyauchi S."/>
            <person name="Morin E."/>
            <person name="Kuo A."/>
            <person name="Drula E."/>
            <person name="Varga T."/>
            <person name="Kohler A."/>
            <person name="Feng B."/>
            <person name="Cao Y."/>
            <person name="Lipzen A."/>
            <person name="Daum C."/>
            <person name="Hundley H."/>
            <person name="Pangilinan J."/>
            <person name="Johnson J."/>
            <person name="Barry K."/>
            <person name="LaButti K."/>
            <person name="Ng V."/>
            <person name="Ahrendt S."/>
            <person name="Min B."/>
            <person name="Choi I.G."/>
            <person name="Park H."/>
            <person name="Plett J.M."/>
            <person name="Magnuson J."/>
            <person name="Spatafora J.W."/>
            <person name="Nagy L.G."/>
            <person name="Henrissat B."/>
            <person name="Grigoriev I.V."/>
            <person name="Yang Z.L."/>
            <person name="Xu J."/>
            <person name="Martin F.M."/>
        </authorList>
    </citation>
    <scope>NUCLEOTIDE SEQUENCE</scope>
    <source>
        <strain evidence="1">KKN 215</strain>
    </source>
</reference>
<accession>A0A8K0URZ6</accession>
<organism evidence="1 2">
    <name type="scientific">Cristinia sonorae</name>
    <dbReference type="NCBI Taxonomy" id="1940300"/>
    <lineage>
        <taxon>Eukaryota</taxon>
        <taxon>Fungi</taxon>
        <taxon>Dikarya</taxon>
        <taxon>Basidiomycota</taxon>
        <taxon>Agaricomycotina</taxon>
        <taxon>Agaricomycetes</taxon>
        <taxon>Agaricomycetidae</taxon>
        <taxon>Agaricales</taxon>
        <taxon>Pleurotineae</taxon>
        <taxon>Stephanosporaceae</taxon>
        <taxon>Cristinia</taxon>
    </lineage>
</organism>
<keyword evidence="2" id="KW-1185">Reference proteome</keyword>
<proteinExistence type="predicted"/>
<sequence length="268" mass="31170">MPDKNTRIPFRRHGIRKPYNGVDATAVQRVRTESAFRTQDGTRRKSHTTTPRMLFHQLSFKIHTACTVNNVLACQKKSIQPELRKLRPQWTTIQDFSPRQIVCIFTARIDSLGHARNSPRLYTTPSAVGALLRARITHPFHYFRDIALECLNERTCPPETTDKEQVLQDLRSIRMPDKNQRQGLLHPDDDIWWQYVEGIFETTRTRCEEPSVANQVVFVYVAWKTPDSQFHSAIYLTQPVLGIFSKRMTDPKLFFDSLARSELFTRPA</sequence>
<gene>
    <name evidence="1" type="ORF">BXZ70DRAFT_929478</name>
</gene>